<dbReference type="InterPro" id="IPR033479">
    <property type="entry name" value="dCache_1"/>
</dbReference>
<dbReference type="CDD" id="cd06225">
    <property type="entry name" value="HAMP"/>
    <property type="match status" value="1"/>
</dbReference>
<reference evidence="16" key="1">
    <citation type="submission" date="2015-07" db="EMBL/GenBank/DDBJ databases">
        <title>Draft Genome Sequences of Anaerolinea thermolimosa IMO-1, Bellilinea caldifistulae GOMI-1, Leptolinea tardivitalis YMTK-2, Levilinea saccharolytica KIBI-1,Longilinea arvoryzae KOME-1, Previously Described as Members of the Anaerolineaceae (Chloroflexi).</title>
        <authorList>
            <person name="Sekiguchi Y."/>
            <person name="Ohashi A."/>
            <person name="Matsuura N."/>
            <person name="Tourlousse M.D."/>
        </authorList>
    </citation>
    <scope>NUCLEOTIDE SEQUENCE [LARGE SCALE GENOMIC DNA]</scope>
    <source>
        <strain evidence="16">KOME-1</strain>
    </source>
</reference>
<dbReference type="EC" id="2.7.13.3" evidence="3"/>
<proteinExistence type="predicted"/>
<evidence type="ECO:0000256" key="1">
    <source>
        <dbReference type="ARBA" id="ARBA00000085"/>
    </source>
</evidence>
<feature type="transmembrane region" description="Helical" evidence="14">
    <location>
        <begin position="16"/>
        <end position="39"/>
    </location>
</feature>
<dbReference type="GO" id="GO:0005886">
    <property type="term" value="C:plasma membrane"/>
    <property type="evidence" value="ECO:0007669"/>
    <property type="project" value="UniProtKB-SubCell"/>
</dbReference>
<comment type="catalytic activity">
    <reaction evidence="1">
        <text>ATP + protein L-histidine = ADP + protein N-phospho-L-histidine.</text>
        <dbReference type="EC" id="2.7.13.3"/>
    </reaction>
</comment>
<dbReference type="SUPFAM" id="SSF55874">
    <property type="entry name" value="ATPase domain of HSP90 chaperone/DNA topoisomerase II/histidine kinase"/>
    <property type="match status" value="1"/>
</dbReference>
<dbReference type="GO" id="GO:0000155">
    <property type="term" value="F:phosphorelay sensor kinase activity"/>
    <property type="evidence" value="ECO:0007669"/>
    <property type="project" value="InterPro"/>
</dbReference>
<evidence type="ECO:0000256" key="9">
    <source>
        <dbReference type="ARBA" id="ARBA00022777"/>
    </source>
</evidence>
<dbReference type="OrthoDB" id="9781904at2"/>
<dbReference type="PROSITE" id="PS50885">
    <property type="entry name" value="HAMP"/>
    <property type="match status" value="1"/>
</dbReference>
<evidence type="ECO:0000259" key="15">
    <source>
        <dbReference type="PROSITE" id="PS50885"/>
    </source>
</evidence>
<organism evidence="16">
    <name type="scientific">Longilinea arvoryzae</name>
    <dbReference type="NCBI Taxonomy" id="360412"/>
    <lineage>
        <taxon>Bacteria</taxon>
        <taxon>Bacillati</taxon>
        <taxon>Chloroflexota</taxon>
        <taxon>Anaerolineae</taxon>
        <taxon>Anaerolineales</taxon>
        <taxon>Anaerolineaceae</taxon>
        <taxon>Longilinea</taxon>
    </lineage>
</organism>
<dbReference type="Gene3D" id="3.30.450.20">
    <property type="entry name" value="PAS domain"/>
    <property type="match status" value="2"/>
</dbReference>
<keyword evidence="12" id="KW-0902">Two-component regulatory system</keyword>
<dbReference type="Pfam" id="PF02743">
    <property type="entry name" value="dCache_1"/>
    <property type="match status" value="1"/>
</dbReference>
<dbReference type="GO" id="GO:0046983">
    <property type="term" value="F:protein dimerization activity"/>
    <property type="evidence" value="ECO:0007669"/>
    <property type="project" value="InterPro"/>
</dbReference>
<evidence type="ECO:0000256" key="3">
    <source>
        <dbReference type="ARBA" id="ARBA00012438"/>
    </source>
</evidence>
<name>A0A0S7BKK9_9CHLR</name>
<feature type="domain" description="HAMP" evidence="15">
    <location>
        <begin position="309"/>
        <end position="361"/>
    </location>
</feature>
<evidence type="ECO:0000256" key="8">
    <source>
        <dbReference type="ARBA" id="ARBA00022741"/>
    </source>
</evidence>
<keyword evidence="17" id="KW-1185">Reference proteome</keyword>
<dbReference type="SUPFAM" id="SSF103190">
    <property type="entry name" value="Sensory domain-like"/>
    <property type="match status" value="1"/>
</dbReference>
<dbReference type="InterPro" id="IPR029151">
    <property type="entry name" value="Sensor-like_sf"/>
</dbReference>
<evidence type="ECO:0000256" key="5">
    <source>
        <dbReference type="ARBA" id="ARBA00022553"/>
    </source>
</evidence>
<keyword evidence="5" id="KW-0597">Phosphoprotein</keyword>
<keyword evidence="11 14" id="KW-1133">Transmembrane helix</keyword>
<dbReference type="EMBL" id="DF967972">
    <property type="protein sequence ID" value="GAP14357.1"/>
    <property type="molecule type" value="Genomic_DNA"/>
</dbReference>
<evidence type="ECO:0000313" key="16">
    <source>
        <dbReference type="EMBL" id="GAP14357.1"/>
    </source>
</evidence>
<dbReference type="CDD" id="cd16917">
    <property type="entry name" value="HATPase_UhpB-NarQ-NarX-like"/>
    <property type="match status" value="1"/>
</dbReference>
<evidence type="ECO:0000256" key="2">
    <source>
        <dbReference type="ARBA" id="ARBA00004651"/>
    </source>
</evidence>
<evidence type="ECO:0000256" key="12">
    <source>
        <dbReference type="ARBA" id="ARBA00023012"/>
    </source>
</evidence>
<protein>
    <recommendedName>
        <fullName evidence="3">histidine kinase</fullName>
        <ecNumber evidence="3">2.7.13.3</ecNumber>
    </recommendedName>
</protein>
<dbReference type="GO" id="GO:0005524">
    <property type="term" value="F:ATP binding"/>
    <property type="evidence" value="ECO:0007669"/>
    <property type="project" value="UniProtKB-KW"/>
</dbReference>
<dbReference type="Gene3D" id="6.10.340.10">
    <property type="match status" value="1"/>
</dbReference>
<dbReference type="Gene3D" id="3.30.565.10">
    <property type="entry name" value="Histidine kinase-like ATPase, C-terminal domain"/>
    <property type="match status" value="1"/>
</dbReference>
<evidence type="ECO:0000256" key="11">
    <source>
        <dbReference type="ARBA" id="ARBA00022989"/>
    </source>
</evidence>
<dbReference type="STRING" id="360412.LARV_02125"/>
<keyword evidence="4" id="KW-1003">Cell membrane</keyword>
<gene>
    <name evidence="16" type="ORF">LARV_02125</name>
</gene>
<dbReference type="Proteomes" id="UP000055060">
    <property type="component" value="Unassembled WGS sequence"/>
</dbReference>
<evidence type="ECO:0000256" key="10">
    <source>
        <dbReference type="ARBA" id="ARBA00022840"/>
    </source>
</evidence>
<dbReference type="InterPro" id="IPR011712">
    <property type="entry name" value="Sig_transdc_His_kin_sub3_dim/P"/>
</dbReference>
<evidence type="ECO:0000256" key="6">
    <source>
        <dbReference type="ARBA" id="ARBA00022679"/>
    </source>
</evidence>
<evidence type="ECO:0000256" key="7">
    <source>
        <dbReference type="ARBA" id="ARBA00022692"/>
    </source>
</evidence>
<dbReference type="CDD" id="cd12914">
    <property type="entry name" value="PDC1_DGC_like"/>
    <property type="match status" value="1"/>
</dbReference>
<sequence>MRDKHWLYEIRFQNRVILITLLPVIALTLVSILIAIVAYQSLTRNLVLDRNTGLVKVAANSVTQEFDNQLTLLQSTADALSQHLGDVPAQQALLENWEPLLRSFEGGINFLDTDGYAVAATSAAKSRLGLNYAFRSYYQQAWEQKAPVFSPFISEVPSGSPAVVIAVPVFQDSQMQGLLIGVLFVEKHLWPEVIQDLQANVGAQAFLIDSQGTILYHPQKDLIGTKLKDDPVLREMQSSSQALSRLDNSDGDGGRVISYAPISAMGWGIMMTEPWSQLMQPARPYLYIIPGLMLVGLLFSVVLLLWMLQRNISPLSRLLKETQNVAEGGEFHDVPIAGPPEITLLLTTFNRMMSIQKEQRESLRKYAMKILETQEEERKRISRELHDETVQDLVGLSQRLELCHTAIVKDPQAARIRLRELQTLINRAIIDVRRMSNDLRPLILEDLGLAAAARMMCRALEQDLPTAEVDFEVIGPSYRLPSELELVTFRVIQEGLNNIRKHARSATHIEVTIEFKEDDLEARIIDNGPGFEVVKPANLMQQGHLGLAGMAERISLFDGSLEIISTPGAGCCVKLLLPYSPANQAVPN</sequence>
<evidence type="ECO:0000256" key="13">
    <source>
        <dbReference type="ARBA" id="ARBA00023136"/>
    </source>
</evidence>
<dbReference type="Gene3D" id="1.20.5.1930">
    <property type="match status" value="1"/>
</dbReference>
<dbReference type="CDD" id="cd12912">
    <property type="entry name" value="PDC2_MCP_like"/>
    <property type="match status" value="1"/>
</dbReference>
<dbReference type="SMART" id="SM00387">
    <property type="entry name" value="HATPase_c"/>
    <property type="match status" value="1"/>
</dbReference>
<evidence type="ECO:0000313" key="17">
    <source>
        <dbReference type="Proteomes" id="UP000055060"/>
    </source>
</evidence>
<comment type="subcellular location">
    <subcellularLocation>
        <location evidence="2">Cell membrane</location>
        <topology evidence="2">Multi-pass membrane protein</topology>
    </subcellularLocation>
</comment>
<dbReference type="Pfam" id="PF02518">
    <property type="entry name" value="HATPase_c"/>
    <property type="match status" value="1"/>
</dbReference>
<accession>A0A0S7BKK9</accession>
<dbReference type="InterPro" id="IPR036890">
    <property type="entry name" value="HATPase_C_sf"/>
</dbReference>
<feature type="transmembrane region" description="Helical" evidence="14">
    <location>
        <begin position="285"/>
        <end position="308"/>
    </location>
</feature>
<dbReference type="InterPro" id="IPR003660">
    <property type="entry name" value="HAMP_dom"/>
</dbReference>
<dbReference type="AlphaFoldDB" id="A0A0S7BKK9"/>
<dbReference type="Pfam" id="PF07730">
    <property type="entry name" value="HisKA_3"/>
    <property type="match status" value="1"/>
</dbReference>
<dbReference type="InterPro" id="IPR050482">
    <property type="entry name" value="Sensor_HK_TwoCompSys"/>
</dbReference>
<dbReference type="RefSeq" id="WP_075073621.1">
    <property type="nucleotide sequence ID" value="NZ_DF967972.1"/>
</dbReference>
<evidence type="ECO:0000256" key="14">
    <source>
        <dbReference type="SAM" id="Phobius"/>
    </source>
</evidence>
<dbReference type="InterPro" id="IPR003594">
    <property type="entry name" value="HATPase_dom"/>
</dbReference>
<keyword evidence="7 14" id="KW-0812">Transmembrane</keyword>
<dbReference type="PANTHER" id="PTHR24421">
    <property type="entry name" value="NITRATE/NITRITE SENSOR PROTEIN NARX-RELATED"/>
    <property type="match status" value="1"/>
</dbReference>
<keyword evidence="6" id="KW-0808">Transferase</keyword>
<evidence type="ECO:0000256" key="4">
    <source>
        <dbReference type="ARBA" id="ARBA00022475"/>
    </source>
</evidence>
<keyword evidence="8" id="KW-0547">Nucleotide-binding</keyword>
<keyword evidence="10" id="KW-0067">ATP-binding</keyword>
<keyword evidence="13 14" id="KW-0472">Membrane</keyword>
<dbReference type="PANTHER" id="PTHR24421:SF10">
    <property type="entry name" value="NITRATE_NITRITE SENSOR PROTEIN NARQ"/>
    <property type="match status" value="1"/>
</dbReference>
<keyword evidence="9 16" id="KW-0418">Kinase</keyword>